<name>A0AAD5FEG7_SILAS</name>
<dbReference type="Proteomes" id="UP001205998">
    <property type="component" value="Unassembled WGS sequence"/>
</dbReference>
<dbReference type="AlphaFoldDB" id="A0AAD5FEG7"/>
<keyword evidence="1" id="KW-0812">Transmembrane</keyword>
<evidence type="ECO:0000256" key="1">
    <source>
        <dbReference type="SAM" id="Phobius"/>
    </source>
</evidence>
<accession>A0AAD5FEG7</accession>
<keyword evidence="1" id="KW-0472">Membrane</keyword>
<feature type="non-terminal residue" evidence="2">
    <location>
        <position position="1"/>
    </location>
</feature>
<dbReference type="EMBL" id="MU561260">
    <property type="protein sequence ID" value="KAI5613871.1"/>
    <property type="molecule type" value="Genomic_DNA"/>
</dbReference>
<comment type="caution">
    <text evidence="2">The sequence shown here is derived from an EMBL/GenBank/DDBJ whole genome shotgun (WGS) entry which is preliminary data.</text>
</comment>
<proteinExistence type="predicted"/>
<gene>
    <name evidence="2" type="ORF">C0J50_9181</name>
</gene>
<feature type="non-terminal residue" evidence="2">
    <location>
        <position position="150"/>
    </location>
</feature>
<evidence type="ECO:0000313" key="3">
    <source>
        <dbReference type="Proteomes" id="UP001205998"/>
    </source>
</evidence>
<reference evidence="2" key="1">
    <citation type="submission" date="2018-07" db="EMBL/GenBank/DDBJ databases">
        <title>Comparative genomics of catfishes provides insights into carnivory and benthic adaptation.</title>
        <authorList>
            <person name="Zhang Y."/>
            <person name="Wang D."/>
            <person name="Peng Z."/>
            <person name="Zheng S."/>
            <person name="Shao F."/>
            <person name="Tao W."/>
        </authorList>
    </citation>
    <scope>NUCLEOTIDE SEQUENCE</scope>
    <source>
        <strain evidence="2">Chongqing</strain>
    </source>
</reference>
<keyword evidence="1" id="KW-1133">Transmembrane helix</keyword>
<feature type="transmembrane region" description="Helical" evidence="1">
    <location>
        <begin position="48"/>
        <end position="65"/>
    </location>
</feature>
<sequence>GTSTLLLHSSGIFSPSKILLNNLVKNSTAIFPKHLHPSTGMSSGPTDFPLFILLIAALTSALLILSTSCFTNSTSSNLLCHPTFSLSFSSFISFSKYSLHLLNTLSLLVNTFPSPPFIALTCSTSFPARSPCLYKSFSPSIVSNFKYTSS</sequence>
<protein>
    <submittedName>
        <fullName evidence="2">Uncharacterized protein</fullName>
    </submittedName>
</protein>
<keyword evidence="3" id="KW-1185">Reference proteome</keyword>
<organism evidence="2 3">
    <name type="scientific">Silurus asotus</name>
    <name type="common">Amur catfish</name>
    <name type="synonym">Parasilurus asotus</name>
    <dbReference type="NCBI Taxonomy" id="30991"/>
    <lineage>
        <taxon>Eukaryota</taxon>
        <taxon>Metazoa</taxon>
        <taxon>Chordata</taxon>
        <taxon>Craniata</taxon>
        <taxon>Vertebrata</taxon>
        <taxon>Euteleostomi</taxon>
        <taxon>Actinopterygii</taxon>
        <taxon>Neopterygii</taxon>
        <taxon>Teleostei</taxon>
        <taxon>Ostariophysi</taxon>
        <taxon>Siluriformes</taxon>
        <taxon>Siluridae</taxon>
        <taxon>Silurus</taxon>
    </lineage>
</organism>
<evidence type="ECO:0000313" key="2">
    <source>
        <dbReference type="EMBL" id="KAI5613871.1"/>
    </source>
</evidence>